<gene>
    <name evidence="1" type="ORF">HIU99_07680</name>
</gene>
<protein>
    <submittedName>
        <fullName evidence="1">Uncharacterized protein</fullName>
    </submittedName>
</protein>
<reference evidence="1 2" key="1">
    <citation type="submission" date="2020-04" db="EMBL/GenBank/DDBJ databases">
        <title>Marinobacter oceani sp. nov., isolated from marine solar saltern.</title>
        <authorList>
            <person name="Chen X.-Y."/>
        </authorList>
    </citation>
    <scope>NUCLEOTIDE SEQUENCE [LARGE SCALE GENOMIC DNA]</scope>
    <source>
        <strain evidence="1 2">W62</strain>
    </source>
</reference>
<dbReference type="EMBL" id="JABCKY010000001">
    <property type="protein sequence ID" value="NMT63479.1"/>
    <property type="molecule type" value="Genomic_DNA"/>
</dbReference>
<organism evidence="1 2">
    <name type="scientific">Marinobacter orientalis</name>
    <dbReference type="NCBI Taxonomy" id="1928859"/>
    <lineage>
        <taxon>Bacteria</taxon>
        <taxon>Pseudomonadati</taxon>
        <taxon>Pseudomonadota</taxon>
        <taxon>Gammaproteobacteria</taxon>
        <taxon>Pseudomonadales</taxon>
        <taxon>Marinobacteraceae</taxon>
        <taxon>Marinobacter</taxon>
    </lineage>
</organism>
<dbReference type="RefSeq" id="WP_135955897.1">
    <property type="nucleotide sequence ID" value="NZ_JABCKY010000001.1"/>
</dbReference>
<name>A0A7Y0RC25_9GAMM</name>
<proteinExistence type="predicted"/>
<dbReference type="OrthoDB" id="6372234at2"/>
<sequence length="669" mass="76953">MNSVLTSFIKETVIDHAALSDRFEVACLSYQSLSANERNAQLPHMPTRIYRSARVLALLQDWKHSQYWVLLPKGITPNLKDDSLSVRKEALDSLHDWILRALLIRAMPRLLNLEKDKQQRVEADGLYYVTKYKRFESDGSIITTANVDPQKCPATGMWRLIFKTSTFTPLKMHGDKNGRLASTIARMPRYELDTLNQEVKRSSDGQYVKRALWRKHKNRVSAIKLSGAITLESYYQTRLGVLSMFLEDIRLAYGDAFSIELDSVQPSARKQIPERLVKKSYTELNELIKQQPIWIINYSHDRNSTAQLEAELRRMGVHSVPANDIKPDGLNILVVNDKENYQDGEPDPYKVARKNHPDAVIQSCYPERLIEKANKHVVEVLVKELFLKSEIQQRKLMLDYPPLPGDAWFITSIRPKDNPTNPRIRWPMFFCRIKDQNLEFGELPEHMVEEIHANLTQQQQRSVFQGFDRADIVFWPDSGDAFIVTDTGAVCLPNEREIHTLVKEIDQAIGDGVPTDLVMHYCAQHPDSPILDQLTDIASGYSSTIPASAFKKLKYRGQANKHFFNNLAENGYRLKASLQSKDAGPLSSTSGLWIDEARRLYAAGDIGSARRDQENFNHIYHVDTNGIPVPDWFWRSLEVWHIRHKGTTVFPYIFKHLREYGERRVLAKL</sequence>
<evidence type="ECO:0000313" key="1">
    <source>
        <dbReference type="EMBL" id="NMT63479.1"/>
    </source>
</evidence>
<evidence type="ECO:0000313" key="2">
    <source>
        <dbReference type="Proteomes" id="UP000567186"/>
    </source>
</evidence>
<keyword evidence="2" id="KW-1185">Reference proteome</keyword>
<dbReference type="Proteomes" id="UP000567186">
    <property type="component" value="Unassembled WGS sequence"/>
</dbReference>
<dbReference type="AlphaFoldDB" id="A0A7Y0RC25"/>
<accession>A0A7Y0RC25</accession>
<comment type="caution">
    <text evidence="1">The sequence shown here is derived from an EMBL/GenBank/DDBJ whole genome shotgun (WGS) entry which is preliminary data.</text>
</comment>